<evidence type="ECO:0000313" key="5">
    <source>
        <dbReference type="Proteomes" id="UP000235828"/>
    </source>
</evidence>
<dbReference type="KEGG" id="vta:B0315"/>
<name>A0A2N8ZJ82_9VIBR</name>
<protein>
    <submittedName>
        <fullName evidence="4">Transcriptional regulator</fullName>
    </submittedName>
</protein>
<keyword evidence="2" id="KW-0804">Transcription</keyword>
<evidence type="ECO:0000256" key="2">
    <source>
        <dbReference type="ARBA" id="ARBA00023163"/>
    </source>
</evidence>
<dbReference type="Pfam" id="PF02909">
    <property type="entry name" value="TetR_C_1"/>
    <property type="match status" value="1"/>
</dbReference>
<keyword evidence="5" id="KW-1185">Reference proteome</keyword>
<gene>
    <name evidence="4" type="ORF">VTAP4600_B0315</name>
</gene>
<dbReference type="GO" id="GO:0045892">
    <property type="term" value="P:negative regulation of DNA-templated transcription"/>
    <property type="evidence" value="ECO:0007669"/>
    <property type="project" value="InterPro"/>
</dbReference>
<dbReference type="AlphaFoldDB" id="A0A2N8ZJ82"/>
<organism evidence="4 5">
    <name type="scientific">Vibrio tapetis subsp. tapetis</name>
    <dbReference type="NCBI Taxonomy" id="1671868"/>
    <lineage>
        <taxon>Bacteria</taxon>
        <taxon>Pseudomonadati</taxon>
        <taxon>Pseudomonadota</taxon>
        <taxon>Gammaproteobacteria</taxon>
        <taxon>Vibrionales</taxon>
        <taxon>Vibrionaceae</taxon>
        <taxon>Vibrio</taxon>
    </lineage>
</organism>
<dbReference type="InterPro" id="IPR009057">
    <property type="entry name" value="Homeodomain-like_sf"/>
</dbReference>
<dbReference type="OrthoDB" id="329481at2"/>
<sequence length="191" mass="21367">MSVNEKKRGRPKTKQSQLSAEVILSEAKSMMRTDEKIPSIRKLAVNLNVDAMAIYHYFTNKNSLLESITVSLIGDIYQPIESEDWQTELHKLCHSYVSLLHDYPGLLETLLTMNSVSPAQVFIQRFERIISPLGLSSTSIKNTLDLLADYLHGFVLALNCNQGATLSMDALSGPLTMVFLALKHADKNVKE</sequence>
<dbReference type="SUPFAM" id="SSF46689">
    <property type="entry name" value="Homeodomain-like"/>
    <property type="match status" value="1"/>
</dbReference>
<keyword evidence="1" id="KW-0805">Transcription regulation</keyword>
<accession>A0A2N8ZJ82</accession>
<dbReference type="Proteomes" id="UP000235828">
    <property type="component" value="Chromosome B"/>
</dbReference>
<evidence type="ECO:0000313" key="4">
    <source>
        <dbReference type="EMBL" id="SON51926.1"/>
    </source>
</evidence>
<dbReference type="Gene3D" id="1.10.357.10">
    <property type="entry name" value="Tetracycline Repressor, domain 2"/>
    <property type="match status" value="1"/>
</dbReference>
<dbReference type="RefSeq" id="WP_102524288.1">
    <property type="nucleotide sequence ID" value="NZ_LT960612.1"/>
</dbReference>
<proteinExistence type="predicted"/>
<evidence type="ECO:0000256" key="1">
    <source>
        <dbReference type="ARBA" id="ARBA00023015"/>
    </source>
</evidence>
<reference evidence="4 5" key="1">
    <citation type="submission" date="2017-10" db="EMBL/GenBank/DDBJ databases">
        <authorList>
            <person name="Banno H."/>
            <person name="Chua N.-H."/>
        </authorList>
    </citation>
    <scope>NUCLEOTIDE SEQUENCE [LARGE SCALE GENOMIC DNA]</scope>
    <source>
        <strain evidence="4">Vibrio tapetis CECT4600</strain>
    </source>
</reference>
<dbReference type="InterPro" id="IPR036271">
    <property type="entry name" value="Tet_transcr_reg_TetR-rel_C_sf"/>
</dbReference>
<dbReference type="SUPFAM" id="SSF48498">
    <property type="entry name" value="Tetracyclin repressor-like, C-terminal domain"/>
    <property type="match status" value="1"/>
</dbReference>
<evidence type="ECO:0000259" key="3">
    <source>
        <dbReference type="Pfam" id="PF02909"/>
    </source>
</evidence>
<feature type="domain" description="Tetracycline repressor TetR C-terminal" evidence="3">
    <location>
        <begin position="81"/>
        <end position="157"/>
    </location>
</feature>
<dbReference type="InterPro" id="IPR004111">
    <property type="entry name" value="Repressor_TetR_C"/>
</dbReference>
<dbReference type="EMBL" id="LT960612">
    <property type="protein sequence ID" value="SON51926.1"/>
    <property type="molecule type" value="Genomic_DNA"/>
</dbReference>